<dbReference type="EMBL" id="VDFR01000282">
    <property type="protein sequence ID" value="TNC22174.1"/>
    <property type="molecule type" value="Genomic_DNA"/>
</dbReference>
<dbReference type="AlphaFoldDB" id="A0A5C4LU15"/>
<organism evidence="1 2">
    <name type="scientific">Mumia zhuanghuii</name>
    <dbReference type="NCBI Taxonomy" id="2585211"/>
    <lineage>
        <taxon>Bacteria</taxon>
        <taxon>Bacillati</taxon>
        <taxon>Actinomycetota</taxon>
        <taxon>Actinomycetes</taxon>
        <taxon>Propionibacteriales</taxon>
        <taxon>Nocardioidaceae</taxon>
        <taxon>Mumia</taxon>
    </lineage>
</organism>
<protein>
    <submittedName>
        <fullName evidence="1">Uncharacterized protein</fullName>
    </submittedName>
</protein>
<evidence type="ECO:0000313" key="1">
    <source>
        <dbReference type="EMBL" id="TNC22174.1"/>
    </source>
</evidence>
<dbReference type="Proteomes" id="UP000306740">
    <property type="component" value="Unassembled WGS sequence"/>
</dbReference>
<evidence type="ECO:0000313" key="2">
    <source>
        <dbReference type="Proteomes" id="UP000306740"/>
    </source>
</evidence>
<reference evidence="1 2" key="1">
    <citation type="submission" date="2019-05" db="EMBL/GenBank/DDBJ databases">
        <title>Mumia sp. nov., isolated from the intestinal contents of plateau pika (Ochotona curzoniae) in the Qinghai-Tibet plateau of China.</title>
        <authorList>
            <person name="Tian Z."/>
        </authorList>
    </citation>
    <scope>NUCLEOTIDE SEQUENCE [LARGE SCALE GENOMIC DNA]</scope>
    <source>
        <strain evidence="2">527</strain>
    </source>
</reference>
<accession>A0A5C4LU15</accession>
<name>A0A5C4LU15_9ACTN</name>
<comment type="caution">
    <text evidence="1">The sequence shown here is derived from an EMBL/GenBank/DDBJ whole genome shotgun (WGS) entry which is preliminary data.</text>
</comment>
<sequence>METCPRQWSELLVGKGHDALRPQDHCELSLLGPYKLCWELALMVERVLRKPDSYRLDRLERARRQLRSKRRLL</sequence>
<gene>
    <name evidence="1" type="ORF">FHE65_35845</name>
</gene>
<proteinExistence type="predicted"/>
<dbReference type="RefSeq" id="WP_139107496.1">
    <property type="nucleotide sequence ID" value="NZ_VDFR01000282.1"/>
</dbReference>